<feature type="compositionally biased region" description="Polar residues" evidence="1">
    <location>
        <begin position="13"/>
        <end position="30"/>
    </location>
</feature>
<sequence>MASKRKGIKNKKSTLTQSTPGNSEAPSSQVIDLAQDSDAENAKSLFVAKVM</sequence>
<reference evidence="2 3" key="1">
    <citation type="submission" date="2017-11" db="EMBL/GenBank/DDBJ databases">
        <title>De novo assembly and phasing of dikaryotic genomes from two isolates of Puccinia coronata f. sp. avenae, the causal agent of oat crown rust.</title>
        <authorList>
            <person name="Miller M.E."/>
            <person name="Zhang Y."/>
            <person name="Omidvar V."/>
            <person name="Sperschneider J."/>
            <person name="Schwessinger B."/>
            <person name="Raley C."/>
            <person name="Palmer J.M."/>
            <person name="Garnica D."/>
            <person name="Upadhyaya N."/>
            <person name="Rathjen J."/>
            <person name="Taylor J.M."/>
            <person name="Park R.F."/>
            <person name="Dodds P.N."/>
            <person name="Hirsch C.D."/>
            <person name="Kianian S.F."/>
            <person name="Figueroa M."/>
        </authorList>
    </citation>
    <scope>NUCLEOTIDE SEQUENCE [LARGE SCALE GENOMIC DNA]</scope>
    <source>
        <strain evidence="2">12NC29</strain>
    </source>
</reference>
<name>A0A2N5W801_9BASI</name>
<keyword evidence="3" id="KW-1185">Reference proteome</keyword>
<feature type="compositionally biased region" description="Basic residues" evidence="1">
    <location>
        <begin position="1"/>
        <end position="12"/>
    </location>
</feature>
<proteinExistence type="predicted"/>
<protein>
    <submittedName>
        <fullName evidence="2">Uncharacterized protein</fullName>
    </submittedName>
</protein>
<evidence type="ECO:0000256" key="1">
    <source>
        <dbReference type="SAM" id="MobiDB-lite"/>
    </source>
</evidence>
<gene>
    <name evidence="2" type="ORF">PCANC_00481</name>
</gene>
<dbReference type="Proteomes" id="UP000235388">
    <property type="component" value="Unassembled WGS sequence"/>
</dbReference>
<organism evidence="2 3">
    <name type="scientific">Puccinia coronata f. sp. avenae</name>
    <dbReference type="NCBI Taxonomy" id="200324"/>
    <lineage>
        <taxon>Eukaryota</taxon>
        <taxon>Fungi</taxon>
        <taxon>Dikarya</taxon>
        <taxon>Basidiomycota</taxon>
        <taxon>Pucciniomycotina</taxon>
        <taxon>Pucciniomycetes</taxon>
        <taxon>Pucciniales</taxon>
        <taxon>Pucciniaceae</taxon>
        <taxon>Puccinia</taxon>
    </lineage>
</organism>
<comment type="caution">
    <text evidence="2">The sequence shown here is derived from an EMBL/GenBank/DDBJ whole genome shotgun (WGS) entry which is preliminary data.</text>
</comment>
<feature type="region of interest" description="Disordered" evidence="1">
    <location>
        <begin position="1"/>
        <end position="36"/>
    </location>
</feature>
<evidence type="ECO:0000313" key="2">
    <source>
        <dbReference type="EMBL" id="PLW58371.1"/>
    </source>
</evidence>
<dbReference type="AlphaFoldDB" id="A0A2N5W801"/>
<dbReference type="EMBL" id="PGCJ01000003">
    <property type="protein sequence ID" value="PLW58371.1"/>
    <property type="molecule type" value="Genomic_DNA"/>
</dbReference>
<evidence type="ECO:0000313" key="3">
    <source>
        <dbReference type="Proteomes" id="UP000235388"/>
    </source>
</evidence>
<accession>A0A2N5W801</accession>